<dbReference type="EMBL" id="JAGGMV010000001">
    <property type="protein sequence ID" value="MBP2201306.1"/>
    <property type="molecule type" value="Genomic_DNA"/>
</dbReference>
<sequence>MDFRLHRNCICDKLGIESSERGLGVRRLLAMGMTIDEIKEKFATKTTENTENVESNEIMDDSEIIDARGFYGRNFNNAMGNRSFGRRCGAGQGFNKTGRGAGMGRGFGRRF</sequence>
<organism evidence="1 2">
    <name type="scientific">Methanococcus voltae</name>
    <dbReference type="NCBI Taxonomy" id="2188"/>
    <lineage>
        <taxon>Archaea</taxon>
        <taxon>Methanobacteriati</taxon>
        <taxon>Methanobacteriota</taxon>
        <taxon>Methanomada group</taxon>
        <taxon>Methanococci</taxon>
        <taxon>Methanococcales</taxon>
        <taxon>Methanococcaceae</taxon>
        <taxon>Methanococcus</taxon>
    </lineage>
</organism>
<name>A0A8J7RM08_METVO</name>
<dbReference type="RefSeq" id="WP_209590751.1">
    <property type="nucleotide sequence ID" value="NZ_JAGGMV010000001.1"/>
</dbReference>
<proteinExistence type="predicted"/>
<evidence type="ECO:0000313" key="1">
    <source>
        <dbReference type="EMBL" id="MBP2201306.1"/>
    </source>
</evidence>
<evidence type="ECO:0000313" key="2">
    <source>
        <dbReference type="Proteomes" id="UP000740329"/>
    </source>
</evidence>
<accession>A0A8J7RM08</accession>
<dbReference type="AlphaFoldDB" id="A0A8J7RM08"/>
<reference evidence="1" key="1">
    <citation type="submission" date="2021-03" db="EMBL/GenBank/DDBJ databases">
        <title>Genomic Encyclopedia of Type Strains, Phase IV (KMG-V): Genome sequencing to study the core and pangenomes of soil and plant-associated prokaryotes.</title>
        <authorList>
            <person name="Whitman W."/>
        </authorList>
    </citation>
    <scope>NUCLEOTIDE SEQUENCE</scope>
    <source>
        <strain evidence="1">C4</strain>
    </source>
</reference>
<comment type="caution">
    <text evidence="1">The sequence shown here is derived from an EMBL/GenBank/DDBJ whole genome shotgun (WGS) entry which is preliminary data.</text>
</comment>
<dbReference type="Proteomes" id="UP000740329">
    <property type="component" value="Unassembled WGS sequence"/>
</dbReference>
<protein>
    <submittedName>
        <fullName evidence="1">Uncharacterized protein</fullName>
    </submittedName>
</protein>
<gene>
    <name evidence="1" type="ORF">J3E07_000704</name>
</gene>